<dbReference type="InterPro" id="IPR051934">
    <property type="entry name" value="Phage_Tail_Fiber_Structural"/>
</dbReference>
<sequence length="359" mass="39849">MAKSEYYTILTKIGIAKFIAARASGNGINLKSFKLSSKVILPSEEMQSLEEIVYEANISSKSVDESNPNYVNLMCHVPSDVGGFEVNAVGVYDEAGDLLAVGNVPRTYKPILKEGSAKELMIKIVMELSNAEEVILKLDPSVIMASRDYVDAIKVELNLKIDALTQKYDAEFKKVWDEFAKYLLENKFNTEIAKYVTLATNQTITGAKDFTKLPTSSIKATNDNQFVNLATLKENQLNLKDPELLALIGFNTYLDGTSLLKSHSMSNNVIYTNTTGGKTPIAIKIQQIDNVVNQASISIYINNSLIKKINAIQYTNSTGKYIPLTHYEGILKPNDTYKIELFNIVMDKSNIEATILNVQ</sequence>
<accession>A0A5T1V9H7</accession>
<name>A0A5T1V9H7_CAMJU</name>
<comment type="caution">
    <text evidence="2">The sequence shown here is derived from an EMBL/GenBank/DDBJ whole genome shotgun (WGS) entry which is preliminary data.</text>
</comment>
<feature type="domain" description="Phage tail fibre protein N-terminal" evidence="1">
    <location>
        <begin position="4"/>
        <end position="148"/>
    </location>
</feature>
<reference evidence="2" key="1">
    <citation type="submission" date="2018-07" db="EMBL/GenBank/DDBJ databases">
        <authorList>
            <consortium name="NARMS: The National Antimicrobial Resistance Monitoring System"/>
        </authorList>
    </citation>
    <scope>NUCLEOTIDE SEQUENCE</scope>
    <source>
        <strain evidence="2">CVM N17C143</strain>
    </source>
</reference>
<dbReference type="Pfam" id="PF12571">
    <property type="entry name" value="Phage_tail_fib"/>
    <property type="match status" value="1"/>
</dbReference>
<proteinExistence type="predicted"/>
<dbReference type="PANTHER" id="PTHR35191:SF1">
    <property type="entry name" value="PROPHAGE SIDE TAIL FIBER PROTEIN HOMOLOG STFQ-RELATED"/>
    <property type="match status" value="1"/>
</dbReference>
<protein>
    <submittedName>
        <fullName evidence="2">Phage tail protein</fullName>
    </submittedName>
</protein>
<organism evidence="2">
    <name type="scientific">Campylobacter jejuni</name>
    <dbReference type="NCBI Taxonomy" id="197"/>
    <lineage>
        <taxon>Bacteria</taxon>
        <taxon>Pseudomonadati</taxon>
        <taxon>Campylobacterota</taxon>
        <taxon>Epsilonproteobacteria</taxon>
        <taxon>Campylobacterales</taxon>
        <taxon>Campylobacteraceae</taxon>
        <taxon>Campylobacter</taxon>
    </lineage>
</organism>
<dbReference type="EMBL" id="AACQKS010000031">
    <property type="protein sequence ID" value="EAL6969008.1"/>
    <property type="molecule type" value="Genomic_DNA"/>
</dbReference>
<gene>
    <name evidence="2" type="ORF">DSU64_06065</name>
</gene>
<dbReference type="AlphaFoldDB" id="A0A5T1V9H7"/>
<evidence type="ECO:0000313" key="2">
    <source>
        <dbReference type="EMBL" id="EAL6969008.1"/>
    </source>
</evidence>
<dbReference type="PANTHER" id="PTHR35191">
    <property type="entry name" value="PROPHAGE SIDE TAIL FIBER PROTEIN HOMOLOG STFQ-RELATED"/>
    <property type="match status" value="1"/>
</dbReference>
<dbReference type="InterPro" id="IPR022225">
    <property type="entry name" value="Phage_tail_fibre_N"/>
</dbReference>
<evidence type="ECO:0000259" key="1">
    <source>
        <dbReference type="Pfam" id="PF12571"/>
    </source>
</evidence>